<dbReference type="EMBL" id="CAAALY010058867">
    <property type="protein sequence ID" value="VEL22885.1"/>
    <property type="molecule type" value="Genomic_DNA"/>
</dbReference>
<evidence type="ECO:0000313" key="2">
    <source>
        <dbReference type="EMBL" id="VEL22885.1"/>
    </source>
</evidence>
<sequence length="201" mass="21999">MPQELQSPEEDRAIRSPLERFDSRQERPIIALSQETLLSAGTLAPCHAFVDIPLDNPRHLSAPAPYSAPLKPQRVDSALFTEVDTDLCVGLNISQDLGAVSTISPQPCPSPLSQHPTDPSMLSIALFGDSLFSDSLMQNSITAVPGLKNRTINQTSDQTDGFISLSNLERETDSKAVDTVVSEDSQMVNVLRDSLFTWLFF</sequence>
<organism evidence="2 3">
    <name type="scientific">Protopolystoma xenopodis</name>
    <dbReference type="NCBI Taxonomy" id="117903"/>
    <lineage>
        <taxon>Eukaryota</taxon>
        <taxon>Metazoa</taxon>
        <taxon>Spiralia</taxon>
        <taxon>Lophotrochozoa</taxon>
        <taxon>Platyhelminthes</taxon>
        <taxon>Monogenea</taxon>
        <taxon>Polyopisthocotylea</taxon>
        <taxon>Polystomatidea</taxon>
        <taxon>Polystomatidae</taxon>
        <taxon>Protopolystoma</taxon>
    </lineage>
</organism>
<protein>
    <submittedName>
        <fullName evidence="2">Uncharacterized protein</fullName>
    </submittedName>
</protein>
<dbReference type="AlphaFoldDB" id="A0A3S5AFY5"/>
<feature type="compositionally biased region" description="Basic and acidic residues" evidence="1">
    <location>
        <begin position="9"/>
        <end position="20"/>
    </location>
</feature>
<proteinExistence type="predicted"/>
<comment type="caution">
    <text evidence="2">The sequence shown here is derived from an EMBL/GenBank/DDBJ whole genome shotgun (WGS) entry which is preliminary data.</text>
</comment>
<keyword evidence="3" id="KW-1185">Reference proteome</keyword>
<accession>A0A3S5AFY5</accession>
<feature type="region of interest" description="Disordered" evidence="1">
    <location>
        <begin position="1"/>
        <end position="20"/>
    </location>
</feature>
<evidence type="ECO:0000313" key="3">
    <source>
        <dbReference type="Proteomes" id="UP000784294"/>
    </source>
</evidence>
<gene>
    <name evidence="2" type="ORF">PXEA_LOCUS16325</name>
</gene>
<reference evidence="2" key="1">
    <citation type="submission" date="2018-11" db="EMBL/GenBank/DDBJ databases">
        <authorList>
            <consortium name="Pathogen Informatics"/>
        </authorList>
    </citation>
    <scope>NUCLEOTIDE SEQUENCE</scope>
</reference>
<name>A0A3S5AFY5_9PLAT</name>
<dbReference type="Proteomes" id="UP000784294">
    <property type="component" value="Unassembled WGS sequence"/>
</dbReference>
<evidence type="ECO:0000256" key="1">
    <source>
        <dbReference type="SAM" id="MobiDB-lite"/>
    </source>
</evidence>